<dbReference type="Proteomes" id="UP000241818">
    <property type="component" value="Unassembled WGS sequence"/>
</dbReference>
<dbReference type="PANTHER" id="PTHR14360:SF12">
    <property type="entry name" value="MOZ PROTEIN REPRESENTS A CHROMATIN-ASSOCIATED ACETYLTRANSFERASE"/>
    <property type="match status" value="1"/>
</dbReference>
<dbReference type="Gene3D" id="1.20.5.340">
    <property type="match status" value="1"/>
</dbReference>
<evidence type="ECO:0000256" key="4">
    <source>
        <dbReference type="ARBA" id="ARBA00022989"/>
    </source>
</evidence>
<dbReference type="AlphaFoldDB" id="A0A2T3ASW2"/>
<keyword evidence="11" id="KW-1185">Reference proteome</keyword>
<evidence type="ECO:0000256" key="2">
    <source>
        <dbReference type="ARBA" id="ARBA00004370"/>
    </source>
</evidence>
<dbReference type="GO" id="GO:0005739">
    <property type="term" value="C:mitochondrion"/>
    <property type="evidence" value="ECO:0007669"/>
    <property type="project" value="UniProtKB-SubCell"/>
</dbReference>
<comment type="subcellular location">
    <subcellularLocation>
        <location evidence="2">Membrane</location>
    </subcellularLocation>
    <subcellularLocation>
        <location evidence="1">Mitochondrion</location>
    </subcellularLocation>
</comment>
<dbReference type="OrthoDB" id="5424147at2759"/>
<accession>A0A2T3ASW2</accession>
<dbReference type="PANTHER" id="PTHR14360">
    <property type="entry name" value="PROTEIN FMP32, MITOCHONDRIAL"/>
    <property type="match status" value="1"/>
</dbReference>
<evidence type="ECO:0000256" key="7">
    <source>
        <dbReference type="ARBA" id="ARBA00023136"/>
    </source>
</evidence>
<organism evidence="10 11">
    <name type="scientific">Amorphotheca resinae ATCC 22711</name>
    <dbReference type="NCBI Taxonomy" id="857342"/>
    <lineage>
        <taxon>Eukaryota</taxon>
        <taxon>Fungi</taxon>
        <taxon>Dikarya</taxon>
        <taxon>Ascomycota</taxon>
        <taxon>Pezizomycotina</taxon>
        <taxon>Leotiomycetes</taxon>
        <taxon>Helotiales</taxon>
        <taxon>Amorphothecaceae</taxon>
        <taxon>Amorphotheca</taxon>
    </lineage>
</organism>
<feature type="transmembrane region" description="Helical" evidence="9">
    <location>
        <begin position="346"/>
        <end position="365"/>
    </location>
</feature>
<dbReference type="InParanoid" id="A0A2T3ASW2"/>
<dbReference type="GeneID" id="36575088"/>
<evidence type="ECO:0000256" key="1">
    <source>
        <dbReference type="ARBA" id="ARBA00004173"/>
    </source>
</evidence>
<dbReference type="GO" id="GO:0016020">
    <property type="term" value="C:membrane"/>
    <property type="evidence" value="ECO:0007669"/>
    <property type="project" value="UniProtKB-SubCell"/>
</dbReference>
<keyword evidence="5" id="KW-0175">Coiled coil</keyword>
<gene>
    <name evidence="10" type="ORF">M430DRAFT_36864</name>
</gene>
<evidence type="ECO:0000256" key="5">
    <source>
        <dbReference type="ARBA" id="ARBA00023054"/>
    </source>
</evidence>
<feature type="compositionally biased region" description="Basic residues" evidence="8">
    <location>
        <begin position="49"/>
        <end position="59"/>
    </location>
</feature>
<evidence type="ECO:0000313" key="11">
    <source>
        <dbReference type="Proteomes" id="UP000241818"/>
    </source>
</evidence>
<reference evidence="10 11" key="1">
    <citation type="journal article" date="2018" name="New Phytol.">
        <title>Comparative genomics and transcriptomics depict ericoid mycorrhizal fungi as versatile saprotrophs and plant mutualists.</title>
        <authorList>
            <person name="Martino E."/>
            <person name="Morin E."/>
            <person name="Grelet G.A."/>
            <person name="Kuo A."/>
            <person name="Kohler A."/>
            <person name="Daghino S."/>
            <person name="Barry K.W."/>
            <person name="Cichocki N."/>
            <person name="Clum A."/>
            <person name="Dockter R.B."/>
            <person name="Hainaut M."/>
            <person name="Kuo R.C."/>
            <person name="LaButti K."/>
            <person name="Lindahl B.D."/>
            <person name="Lindquist E.A."/>
            <person name="Lipzen A."/>
            <person name="Khouja H.R."/>
            <person name="Magnuson J."/>
            <person name="Murat C."/>
            <person name="Ohm R.A."/>
            <person name="Singer S.W."/>
            <person name="Spatafora J.W."/>
            <person name="Wang M."/>
            <person name="Veneault-Fourrey C."/>
            <person name="Henrissat B."/>
            <person name="Grigoriev I.V."/>
            <person name="Martin F.M."/>
            <person name="Perotto S."/>
        </authorList>
    </citation>
    <scope>NUCLEOTIDE SEQUENCE [LARGE SCALE GENOMIC DNA]</scope>
    <source>
        <strain evidence="10 11">ATCC 22711</strain>
    </source>
</reference>
<sequence>MQTTRLTFLYPHLFRSIRASEPVPKTVRVRPRSPRQCQPARGFSALGRRERHKHMQRHGKAVEPLPLNGEGAEGADNVKSTAAEKTKETEKSKELNKKAQKAEPDAEQEKAKAKGGQDAATLAGDSNAPKQESGTNTESTASQKAAAGSTDPLPPLDTILHMPPPESQEERNSQKPPHLQTPPYVHHFDTYTLVQQVMAGDFTAAQSITAMKAVRALLAHNLEVAKAGLVSKSDVENETYLFRAACSELRTEIQNQRKANDEAMRRERTLLQHEVDILSQKLTQELLTLKDDLKGMFDDRKIAVKMEQRAIDSKIQELNYKIAVALNSDTKSEVEGLRWVLTRRSVMGILFMAIMVLSSLRYASYKAHEEENRKKKKKKEAASKSNEESLELPAQGAAEILAAN</sequence>
<feature type="compositionally biased region" description="Polar residues" evidence="8">
    <location>
        <begin position="128"/>
        <end position="143"/>
    </location>
</feature>
<evidence type="ECO:0008006" key="12">
    <source>
        <dbReference type="Google" id="ProtNLM"/>
    </source>
</evidence>
<feature type="region of interest" description="Disordered" evidence="8">
    <location>
        <begin position="368"/>
        <end position="396"/>
    </location>
</feature>
<keyword evidence="6" id="KW-0496">Mitochondrion</keyword>
<dbReference type="InterPro" id="IPR024461">
    <property type="entry name" value="CCDC90-like"/>
</dbReference>
<feature type="region of interest" description="Disordered" evidence="8">
    <location>
        <begin position="25"/>
        <end position="182"/>
    </location>
</feature>
<keyword evidence="4 9" id="KW-1133">Transmembrane helix</keyword>
<keyword evidence="3 9" id="KW-0812">Transmembrane</keyword>
<evidence type="ECO:0000256" key="3">
    <source>
        <dbReference type="ARBA" id="ARBA00022692"/>
    </source>
</evidence>
<evidence type="ECO:0000313" key="10">
    <source>
        <dbReference type="EMBL" id="PSS10579.1"/>
    </source>
</evidence>
<protein>
    <recommendedName>
        <fullName evidence="12">DUF1640 domain-containing protein</fullName>
    </recommendedName>
</protein>
<feature type="compositionally biased region" description="Basic and acidic residues" evidence="8">
    <location>
        <begin position="82"/>
        <end position="112"/>
    </location>
</feature>
<evidence type="ECO:0000256" key="6">
    <source>
        <dbReference type="ARBA" id="ARBA00023128"/>
    </source>
</evidence>
<keyword evidence="7 9" id="KW-0472">Membrane</keyword>
<proteinExistence type="predicted"/>
<dbReference type="Pfam" id="PF07798">
    <property type="entry name" value="CCDC90-like"/>
    <property type="match status" value="1"/>
</dbReference>
<name>A0A2T3ASW2_AMORE</name>
<evidence type="ECO:0000256" key="8">
    <source>
        <dbReference type="SAM" id="MobiDB-lite"/>
    </source>
</evidence>
<dbReference type="RefSeq" id="XP_024717758.1">
    <property type="nucleotide sequence ID" value="XM_024867007.1"/>
</dbReference>
<evidence type="ECO:0000256" key="9">
    <source>
        <dbReference type="SAM" id="Phobius"/>
    </source>
</evidence>
<dbReference type="EMBL" id="KZ679016">
    <property type="protein sequence ID" value="PSS10579.1"/>
    <property type="molecule type" value="Genomic_DNA"/>
</dbReference>
<dbReference type="STRING" id="857342.A0A2T3ASW2"/>